<keyword evidence="4" id="KW-1185">Reference proteome</keyword>
<accession>A0A9P7VY86</accession>
<dbReference type="Gene3D" id="1.10.510.10">
    <property type="entry name" value="Transferase(Phosphotransferase) domain 1"/>
    <property type="match status" value="1"/>
</dbReference>
<evidence type="ECO:0000256" key="1">
    <source>
        <dbReference type="SAM" id="MobiDB-lite"/>
    </source>
</evidence>
<dbReference type="PANTHER" id="PTHR38248">
    <property type="entry name" value="FUNK1 6"/>
    <property type="match status" value="1"/>
</dbReference>
<dbReference type="Pfam" id="PF17667">
    <property type="entry name" value="Pkinase_fungal"/>
    <property type="match status" value="1"/>
</dbReference>
<dbReference type="GeneID" id="66108003"/>
<dbReference type="Proteomes" id="UP000812287">
    <property type="component" value="Unassembled WGS sequence"/>
</dbReference>
<dbReference type="EMBL" id="MU250528">
    <property type="protein sequence ID" value="KAG7449398.1"/>
    <property type="molecule type" value="Genomic_DNA"/>
</dbReference>
<dbReference type="InterPro" id="IPR040976">
    <property type="entry name" value="Pkinase_fungal"/>
</dbReference>
<dbReference type="OrthoDB" id="312874at2759"/>
<feature type="domain" description="Fungal-type protein kinase" evidence="2">
    <location>
        <begin position="203"/>
        <end position="610"/>
    </location>
</feature>
<name>A0A9P7VY86_9AGAR</name>
<evidence type="ECO:0000259" key="2">
    <source>
        <dbReference type="Pfam" id="PF17667"/>
    </source>
</evidence>
<comment type="caution">
    <text evidence="3">The sequence shown here is derived from an EMBL/GenBank/DDBJ whole genome shotgun (WGS) entry which is preliminary data.</text>
</comment>
<feature type="region of interest" description="Disordered" evidence="1">
    <location>
        <begin position="759"/>
        <end position="837"/>
    </location>
</feature>
<evidence type="ECO:0000313" key="3">
    <source>
        <dbReference type="EMBL" id="KAG7449398.1"/>
    </source>
</evidence>
<dbReference type="PROSITE" id="PS00109">
    <property type="entry name" value="PROTEIN_KINASE_TYR"/>
    <property type="match status" value="1"/>
</dbReference>
<dbReference type="AlphaFoldDB" id="A0A9P7VY86"/>
<dbReference type="InterPro" id="IPR008266">
    <property type="entry name" value="Tyr_kinase_AS"/>
</dbReference>
<dbReference type="PANTHER" id="PTHR38248:SF2">
    <property type="entry name" value="FUNK1 11"/>
    <property type="match status" value="1"/>
</dbReference>
<feature type="compositionally biased region" description="Basic and acidic residues" evidence="1">
    <location>
        <begin position="776"/>
        <end position="789"/>
    </location>
</feature>
<dbReference type="GO" id="GO:0004672">
    <property type="term" value="F:protein kinase activity"/>
    <property type="evidence" value="ECO:0007669"/>
    <property type="project" value="InterPro"/>
</dbReference>
<gene>
    <name evidence="3" type="ORF">BT62DRAFT_929364</name>
</gene>
<feature type="compositionally biased region" description="Basic residues" evidence="1">
    <location>
        <begin position="792"/>
        <end position="803"/>
    </location>
</feature>
<protein>
    <recommendedName>
        <fullName evidence="2">Fungal-type protein kinase domain-containing protein</fullName>
    </recommendedName>
</protein>
<dbReference type="SUPFAM" id="SSF56112">
    <property type="entry name" value="Protein kinase-like (PK-like)"/>
    <property type="match status" value="1"/>
</dbReference>
<organism evidence="3 4">
    <name type="scientific">Guyanagaster necrorhizus</name>
    <dbReference type="NCBI Taxonomy" id="856835"/>
    <lineage>
        <taxon>Eukaryota</taxon>
        <taxon>Fungi</taxon>
        <taxon>Dikarya</taxon>
        <taxon>Basidiomycota</taxon>
        <taxon>Agaricomycotina</taxon>
        <taxon>Agaricomycetes</taxon>
        <taxon>Agaricomycetidae</taxon>
        <taxon>Agaricales</taxon>
        <taxon>Marasmiineae</taxon>
        <taxon>Physalacriaceae</taxon>
        <taxon>Guyanagaster</taxon>
    </lineage>
</organism>
<dbReference type="InterPro" id="IPR011009">
    <property type="entry name" value="Kinase-like_dom_sf"/>
</dbReference>
<evidence type="ECO:0000313" key="4">
    <source>
        <dbReference type="Proteomes" id="UP000812287"/>
    </source>
</evidence>
<sequence>MNPACEITDKLLENIQETPQHCRRTENLSHASNTMEEHRADVVKDIKAVPRVSLEYYERYILPHTAYRDYVGDIVDVLKADGILKAFGGESGLRWADFPNDPKDSCVTENECFKYMATISAAIVKAAQKVLPGDRQPTTVMECEPHKPAASEGHNGLFVADGHYRLLQSKSPKYVQNMRSSTVMDTPALTSPKTEKLACDHPALEEYKQDNQTKDQNDNIAKLIGNTSQTMYADPTRRFMFGTTIENTTTRFWFFSRAIILVTKSFNFIKDYAHLIHYVLSLSFAMEEELGYDLSITRVAYFPHENPSAHTIQYDYSIGSNTYRTIKCLSSFRASGLLSRATRVWKVFQLNDPQYRECVLKDVWVPSDAKTELEIQQDIFRGIEENNPGISKDYQKHFMEILQCEVVQTSQKRDDDMPLFVRTSLETIGEFALHRQEMASPSRTILGTNISVPMGAGLGNPNADSNLKLPHLHKGRKHVRVIFADVGVPLSEVWQLHILFNALGDALKGLYYLYKGYYVHRDISAGNIILCNGMGKISDLEYVKRFLSHGLQNDPKTGTPIYMSVEVQETRYLFARTKHLLPEFGGPVSEQDMAPFLHNYLHDIESLFWIGFHSLFSTTPAIYTKKELAQRDRQRQLFNAFFPHCLEGGFDRRHLFQFAEFQDTKEALPAEYRPSIKWLIHIRFILAYHYDKVENLPDFPRHEHFNKVYSTEQRNSNLFLAFEAAAEAAYSGGIQLLLPDEADKPISINQPQGVLVFGENSAEGDRDDDQMYVDDSLEHSGHQNDREPPYKMQRKSGRAKQRKLNGYAQSIEQESPEGIHSTGKRKRSLRLHGVSVT</sequence>
<reference evidence="3" key="1">
    <citation type="submission" date="2020-11" db="EMBL/GenBank/DDBJ databases">
        <title>Adaptations for nitrogen fixation in a non-lichenized fungal sporocarp promotes dispersal by wood-feeding termites.</title>
        <authorList>
            <consortium name="DOE Joint Genome Institute"/>
            <person name="Koch R.A."/>
            <person name="Yoon G."/>
            <person name="Arayal U."/>
            <person name="Lail K."/>
            <person name="Amirebrahimi M."/>
            <person name="Labutti K."/>
            <person name="Lipzen A."/>
            <person name="Riley R."/>
            <person name="Barry K."/>
            <person name="Henrissat B."/>
            <person name="Grigoriev I.V."/>
            <person name="Herr J.R."/>
            <person name="Aime M.C."/>
        </authorList>
    </citation>
    <scope>NUCLEOTIDE SEQUENCE</scope>
    <source>
        <strain evidence="3">MCA 3950</strain>
    </source>
</reference>
<proteinExistence type="predicted"/>
<dbReference type="RefSeq" id="XP_043042898.1">
    <property type="nucleotide sequence ID" value="XM_043185706.1"/>
</dbReference>